<accession>A0A426ZM27</accession>
<proteinExistence type="predicted"/>
<reference evidence="1 2" key="1">
    <citation type="journal article" date="2014" name="Agronomy (Basel)">
        <title>A Draft Genome Sequence for Ensete ventricosum, the Drought-Tolerant Tree Against Hunger.</title>
        <authorList>
            <person name="Harrison J."/>
            <person name="Moore K.A."/>
            <person name="Paszkiewicz K."/>
            <person name="Jones T."/>
            <person name="Grant M."/>
            <person name="Ambacheew D."/>
            <person name="Muzemil S."/>
            <person name="Studholme D.J."/>
        </authorList>
    </citation>
    <scope>NUCLEOTIDE SEQUENCE [LARGE SCALE GENOMIC DNA]</scope>
</reference>
<comment type="caution">
    <text evidence="1">The sequence shown here is derived from an EMBL/GenBank/DDBJ whole genome shotgun (WGS) entry which is preliminary data.</text>
</comment>
<dbReference type="EMBL" id="AMZH03005961">
    <property type="protein sequence ID" value="RRT65042.1"/>
    <property type="molecule type" value="Genomic_DNA"/>
</dbReference>
<evidence type="ECO:0000313" key="2">
    <source>
        <dbReference type="Proteomes" id="UP000287651"/>
    </source>
</evidence>
<dbReference type="AlphaFoldDB" id="A0A426ZM27"/>
<dbReference type="Proteomes" id="UP000287651">
    <property type="component" value="Unassembled WGS sequence"/>
</dbReference>
<sequence>MRQDSSYPTTFLPPCHTTHDTLCDVPLEWTSKVERFGEYEEYFLELSFPKKDHHVVNSFYIPHILKEVKLIRLWTASVASILIVPCLEPTTATSGPKCPSPTLPTWTPSPSTQPSVMTFAVISSTSSPCGRHCNFLEFDIFDLELTVVSSNSQLRSLLASTTPQISRSVIDGTHATTPQATTNLLYSSWAAFIGDLPSLVTLRSRYSSPTRSSYYDPALTLCLGSSLSCPLSTAYQTYVLLLPCYRYYSRLLPLLPSLAGATTFLHLRCLAIGAHLTGTERLLLLLLHVAIETEKEKSLPRHQEINSSTATTFSFC</sequence>
<name>A0A426ZM27_ENSVE</name>
<gene>
    <name evidence="1" type="ORF">B296_00036139</name>
</gene>
<evidence type="ECO:0000313" key="1">
    <source>
        <dbReference type="EMBL" id="RRT65042.1"/>
    </source>
</evidence>
<organism evidence="1 2">
    <name type="scientific">Ensete ventricosum</name>
    <name type="common">Abyssinian banana</name>
    <name type="synonym">Musa ensete</name>
    <dbReference type="NCBI Taxonomy" id="4639"/>
    <lineage>
        <taxon>Eukaryota</taxon>
        <taxon>Viridiplantae</taxon>
        <taxon>Streptophyta</taxon>
        <taxon>Embryophyta</taxon>
        <taxon>Tracheophyta</taxon>
        <taxon>Spermatophyta</taxon>
        <taxon>Magnoliopsida</taxon>
        <taxon>Liliopsida</taxon>
        <taxon>Zingiberales</taxon>
        <taxon>Musaceae</taxon>
        <taxon>Ensete</taxon>
    </lineage>
</organism>
<protein>
    <submittedName>
        <fullName evidence="1">Uncharacterized protein</fullName>
    </submittedName>
</protein>